<reference evidence="2" key="1">
    <citation type="journal article" date="2023" name="G3 (Bethesda)">
        <title>A reference genome for the long-term kleptoplast-retaining sea slug Elysia crispata morphotype clarki.</title>
        <authorList>
            <person name="Eastman K.E."/>
            <person name="Pendleton A.L."/>
            <person name="Shaikh M.A."/>
            <person name="Suttiyut T."/>
            <person name="Ogas R."/>
            <person name="Tomko P."/>
            <person name="Gavelis G."/>
            <person name="Widhalm J.R."/>
            <person name="Wisecaver J.H."/>
        </authorList>
    </citation>
    <scope>NUCLEOTIDE SEQUENCE</scope>
    <source>
        <strain evidence="2">ECLA1</strain>
    </source>
</reference>
<feature type="compositionally biased region" description="Basic and acidic residues" evidence="1">
    <location>
        <begin position="101"/>
        <end position="111"/>
    </location>
</feature>
<feature type="compositionally biased region" description="Polar residues" evidence="1">
    <location>
        <begin position="82"/>
        <end position="100"/>
    </location>
</feature>
<feature type="region of interest" description="Disordered" evidence="1">
    <location>
        <begin position="82"/>
        <end position="111"/>
    </location>
</feature>
<evidence type="ECO:0000313" key="2">
    <source>
        <dbReference type="EMBL" id="KAK3712440.1"/>
    </source>
</evidence>
<dbReference type="Proteomes" id="UP001283361">
    <property type="component" value="Unassembled WGS sequence"/>
</dbReference>
<proteinExistence type="predicted"/>
<accession>A0AAE0XU80</accession>
<sequence>MLHPTCEQDLGLSSTLHIRTLVPAQHYPTCGQDLGPSHNLYISRTLVLAQHYPTCEQDLSPSSTKMRTRPWSHLYLTNKQDLGPSSTLDHGLSVYTNDMSTEQRKEEKMPQ</sequence>
<keyword evidence="3" id="KW-1185">Reference proteome</keyword>
<name>A0AAE0XU80_9GAST</name>
<organism evidence="2 3">
    <name type="scientific">Elysia crispata</name>
    <name type="common">lettuce slug</name>
    <dbReference type="NCBI Taxonomy" id="231223"/>
    <lineage>
        <taxon>Eukaryota</taxon>
        <taxon>Metazoa</taxon>
        <taxon>Spiralia</taxon>
        <taxon>Lophotrochozoa</taxon>
        <taxon>Mollusca</taxon>
        <taxon>Gastropoda</taxon>
        <taxon>Heterobranchia</taxon>
        <taxon>Euthyneura</taxon>
        <taxon>Panpulmonata</taxon>
        <taxon>Sacoglossa</taxon>
        <taxon>Placobranchoidea</taxon>
        <taxon>Plakobranchidae</taxon>
        <taxon>Elysia</taxon>
    </lineage>
</organism>
<gene>
    <name evidence="2" type="ORF">RRG08_002770</name>
</gene>
<dbReference type="EMBL" id="JAWDGP010007584">
    <property type="protein sequence ID" value="KAK3712440.1"/>
    <property type="molecule type" value="Genomic_DNA"/>
</dbReference>
<evidence type="ECO:0000313" key="3">
    <source>
        <dbReference type="Proteomes" id="UP001283361"/>
    </source>
</evidence>
<comment type="caution">
    <text evidence="2">The sequence shown here is derived from an EMBL/GenBank/DDBJ whole genome shotgun (WGS) entry which is preliminary data.</text>
</comment>
<evidence type="ECO:0000256" key="1">
    <source>
        <dbReference type="SAM" id="MobiDB-lite"/>
    </source>
</evidence>
<dbReference type="AlphaFoldDB" id="A0AAE0XU80"/>
<protein>
    <submittedName>
        <fullName evidence="2">Uncharacterized protein</fullName>
    </submittedName>
</protein>